<dbReference type="GO" id="GO:0006508">
    <property type="term" value="P:proteolysis"/>
    <property type="evidence" value="ECO:0007669"/>
    <property type="project" value="UniProtKB-KW"/>
</dbReference>
<sequence>MSPTAARDVPAPSPSGSPSIIGEPLTLETTSTNLASLADFIGGAIPGQGECEAICKRAFNLHVPRCNYHNNKGRSCVDHPKCVERAKSGMKSAPFWRSISLQVSELGDVVPAITEAVPGVPRGLRNLGATCFFNVFVQCLFWNTMFRQIVYDHEATVDSGDYDQTVLVELKVLFTCLQVSSSSTIDPTRLVTLLGLRICHQQDVQEFTHLFLTFLQSGLSSSATPSCRQFITQQFEGRFVHKTTCLRCHKASVRRSSFTELCLPVTKQVFAIETCLALYLHSERLSGNNRYNCGVCNDKCNADRSLELEHIPPILHIQLMRFVYNRKSQTKVKLHIAVDIPLVLTFQNAEAQDLVVYDLTAVILHTGESTHSGHYIAEIRDELSGQWTRFNDGDVSPGHLVSGSSTRYISSDTAYMLVYAKRGRLLERFPEPPMQMKLFVKERDALQKATHLASINRQQDLINRITLRRSQIATFWERCLPAPDDKFNIIEQQWLVDWLRGERGDSGSYPDGRIINAALLCSDHQRVDPRRIGDFFFISTSAWEYLVSLCGCDISLNQSQLCSACALALSQPTLLSAGSHEKPPESKRPRMEEHICTPEILTRLRQIYKRARPFPSSQPPTLDRFYLVRYCWISSMNNWLKIKSDSVYPGPIMPGDLLCPHGGAHVVNIPCEVGVTPALAPAKSMDASSFSQPLMALPSEDWDYIESIFSCVGGPVIISFANLDTSRQRLARQWMAVTSSLDPPPCSNPECVDNLRKARDVILSGDSSFQPSTNDSDSGLVLVQRAEHGMASISARRAASWLQVMTSWRLSRLKEELQDRLGINIGEQVLHLIVDGNACELEGDSRTLSDLNVPLGSTISVRSKALNPLTDFEDTSEGFYGTRLFKSVSAIMERVSQQPIQEERSSGNYVPVMVNPFFAIKAETSEEKLRARSLFPALIRARGFLRRPEINIK</sequence>
<dbReference type="GO" id="GO:0004843">
    <property type="term" value="F:cysteine-type deubiquitinase activity"/>
    <property type="evidence" value="ECO:0007669"/>
    <property type="project" value="UniProtKB-UniRule"/>
</dbReference>
<dbReference type="SUPFAM" id="SSF143791">
    <property type="entry name" value="DUSP-like"/>
    <property type="match status" value="2"/>
</dbReference>
<organism evidence="13">
    <name type="scientific">Spongospora subterranea</name>
    <dbReference type="NCBI Taxonomy" id="70186"/>
    <lineage>
        <taxon>Eukaryota</taxon>
        <taxon>Sar</taxon>
        <taxon>Rhizaria</taxon>
        <taxon>Endomyxa</taxon>
        <taxon>Phytomyxea</taxon>
        <taxon>Plasmodiophorida</taxon>
        <taxon>Plasmodiophoridae</taxon>
        <taxon>Spongospora</taxon>
    </lineage>
</organism>
<dbReference type="PROSITE" id="PS51283">
    <property type="entry name" value="DUSP"/>
    <property type="match status" value="1"/>
</dbReference>
<protein>
    <recommendedName>
        <fullName evidence="9">Ubiquitin carboxyl-terminal hydrolase</fullName>
        <ecNumber evidence="9">3.4.19.12</ecNumber>
    </recommendedName>
</protein>
<dbReference type="Pfam" id="PF00443">
    <property type="entry name" value="UCH"/>
    <property type="match status" value="1"/>
</dbReference>
<dbReference type="InterPro" id="IPR001394">
    <property type="entry name" value="Peptidase_C19_UCH"/>
</dbReference>
<dbReference type="GO" id="GO:0016579">
    <property type="term" value="P:protein deubiquitination"/>
    <property type="evidence" value="ECO:0007669"/>
    <property type="project" value="InterPro"/>
</dbReference>
<dbReference type="GO" id="GO:0005829">
    <property type="term" value="C:cytosol"/>
    <property type="evidence" value="ECO:0007669"/>
    <property type="project" value="TreeGrafter"/>
</dbReference>
<dbReference type="Gene3D" id="3.30.2230.10">
    <property type="entry name" value="DUSP-like"/>
    <property type="match status" value="1"/>
</dbReference>
<evidence type="ECO:0000256" key="4">
    <source>
        <dbReference type="ARBA" id="ARBA00022670"/>
    </source>
</evidence>
<dbReference type="SUPFAM" id="SSF54001">
    <property type="entry name" value="Cysteine proteinases"/>
    <property type="match status" value="1"/>
</dbReference>
<dbReference type="CDD" id="cd17039">
    <property type="entry name" value="Ubl_ubiquitin_like"/>
    <property type="match status" value="1"/>
</dbReference>
<dbReference type="InterPro" id="IPR038765">
    <property type="entry name" value="Papain-like_cys_pep_sf"/>
</dbReference>
<dbReference type="InterPro" id="IPR029071">
    <property type="entry name" value="Ubiquitin-like_domsf"/>
</dbReference>
<evidence type="ECO:0000256" key="6">
    <source>
        <dbReference type="ARBA" id="ARBA00022801"/>
    </source>
</evidence>
<evidence type="ECO:0000313" key="13">
    <source>
        <dbReference type="EMBL" id="CRZ07055.1"/>
    </source>
</evidence>
<dbReference type="PANTHER" id="PTHR24006:SF722">
    <property type="entry name" value="UBIQUITIN CARBOXYL-TERMINAL HYDROLASE 48"/>
    <property type="match status" value="1"/>
</dbReference>
<reference evidence="13" key="1">
    <citation type="submission" date="2015-04" db="EMBL/GenBank/DDBJ databases">
        <title>The genome sequence of the plant pathogenic Rhizarian Plasmodiophora brassicae reveals insights in its biotrophic life cycle and the origin of chitin synthesis.</title>
        <authorList>
            <person name="Schwelm A."/>
            <person name="Fogelqvist J."/>
            <person name="Knaust A."/>
            <person name="Julke S."/>
            <person name="Lilja T."/>
            <person name="Dhandapani V."/>
            <person name="Bonilla-Rosso G."/>
            <person name="Karlsson M."/>
            <person name="Shevchenko A."/>
            <person name="Choi S.R."/>
            <person name="Kim H.G."/>
            <person name="Park J.Y."/>
            <person name="Lim Y.P."/>
            <person name="Ludwig-Muller J."/>
            <person name="Dixelius C."/>
        </authorList>
    </citation>
    <scope>NUCLEOTIDE SEQUENCE</scope>
    <source>
        <tissue evidence="13">Potato root galls</tissue>
    </source>
</reference>
<evidence type="ECO:0000256" key="7">
    <source>
        <dbReference type="ARBA" id="ARBA00022807"/>
    </source>
</evidence>
<proteinExistence type="inferred from homology"/>
<dbReference type="Gene3D" id="3.10.20.90">
    <property type="entry name" value="Phosphatidylinositol 3-kinase Catalytic Subunit, Chain A, domain 1"/>
    <property type="match status" value="1"/>
</dbReference>
<dbReference type="Gene3D" id="3.90.70.10">
    <property type="entry name" value="Cysteine proteinases"/>
    <property type="match status" value="1"/>
</dbReference>
<keyword evidence="8" id="KW-0539">Nucleus</keyword>
<evidence type="ECO:0000256" key="5">
    <source>
        <dbReference type="ARBA" id="ARBA00022786"/>
    </source>
</evidence>
<dbReference type="InterPro" id="IPR018200">
    <property type="entry name" value="USP_CS"/>
</dbReference>
<dbReference type="InterPro" id="IPR035927">
    <property type="entry name" value="DUSP-like_sf"/>
</dbReference>
<dbReference type="InterPro" id="IPR006615">
    <property type="entry name" value="Pept_C19_DUSP"/>
</dbReference>
<feature type="domain" description="USP" evidence="11">
    <location>
        <begin position="122"/>
        <end position="422"/>
    </location>
</feature>
<keyword evidence="4 9" id="KW-0645">Protease</keyword>
<dbReference type="InterPro" id="IPR028889">
    <property type="entry name" value="USP"/>
</dbReference>
<evidence type="ECO:0000259" key="12">
    <source>
        <dbReference type="PROSITE" id="PS51283"/>
    </source>
</evidence>
<evidence type="ECO:0000256" key="10">
    <source>
        <dbReference type="SAM" id="MobiDB-lite"/>
    </source>
</evidence>
<evidence type="ECO:0000256" key="1">
    <source>
        <dbReference type="ARBA" id="ARBA00000707"/>
    </source>
</evidence>
<evidence type="ECO:0000256" key="9">
    <source>
        <dbReference type="RuleBase" id="RU366025"/>
    </source>
</evidence>
<dbReference type="SUPFAM" id="SSF54236">
    <property type="entry name" value="Ubiquitin-like"/>
    <property type="match status" value="1"/>
</dbReference>
<keyword evidence="6 9" id="KW-0378">Hydrolase</keyword>
<comment type="subcellular location">
    <subcellularLocation>
        <location evidence="2">Nucleus</location>
    </subcellularLocation>
</comment>
<feature type="region of interest" description="Disordered" evidence="10">
    <location>
        <begin position="1"/>
        <end position="21"/>
    </location>
</feature>
<dbReference type="EC" id="3.4.19.12" evidence="9"/>
<name>A0A0H5QYN7_9EUKA</name>
<evidence type="ECO:0000256" key="8">
    <source>
        <dbReference type="ARBA" id="ARBA00023242"/>
    </source>
</evidence>
<dbReference type="PANTHER" id="PTHR24006">
    <property type="entry name" value="UBIQUITIN CARBOXYL-TERMINAL HYDROLASE"/>
    <property type="match status" value="1"/>
</dbReference>
<keyword evidence="5 9" id="KW-0833">Ubl conjugation pathway</keyword>
<evidence type="ECO:0000259" key="11">
    <source>
        <dbReference type="PROSITE" id="PS50235"/>
    </source>
</evidence>
<evidence type="ECO:0000256" key="2">
    <source>
        <dbReference type="ARBA" id="ARBA00004123"/>
    </source>
</evidence>
<evidence type="ECO:0000256" key="3">
    <source>
        <dbReference type="ARBA" id="ARBA00009085"/>
    </source>
</evidence>
<feature type="domain" description="DUSP" evidence="12">
    <location>
        <begin position="599"/>
        <end position="722"/>
    </location>
</feature>
<comment type="similarity">
    <text evidence="3 9">Belongs to the peptidase C19 family.</text>
</comment>
<dbReference type="GO" id="GO:0005634">
    <property type="term" value="C:nucleus"/>
    <property type="evidence" value="ECO:0007669"/>
    <property type="project" value="UniProtKB-SubCell"/>
</dbReference>
<dbReference type="EMBL" id="HACM01006613">
    <property type="protein sequence ID" value="CRZ07055.1"/>
    <property type="molecule type" value="Transcribed_RNA"/>
</dbReference>
<accession>A0A0H5QYN7</accession>
<dbReference type="PROSITE" id="PS50235">
    <property type="entry name" value="USP_3"/>
    <property type="match status" value="1"/>
</dbReference>
<dbReference type="AlphaFoldDB" id="A0A0H5QYN7"/>
<dbReference type="PROSITE" id="PS00972">
    <property type="entry name" value="USP_1"/>
    <property type="match status" value="1"/>
</dbReference>
<dbReference type="PROSITE" id="PS00973">
    <property type="entry name" value="USP_2"/>
    <property type="match status" value="1"/>
</dbReference>
<keyword evidence="7 9" id="KW-0788">Thiol protease</keyword>
<comment type="catalytic activity">
    <reaction evidence="1 9">
        <text>Thiol-dependent hydrolysis of ester, thioester, amide, peptide and isopeptide bonds formed by the C-terminal Gly of ubiquitin (a 76-residue protein attached to proteins as an intracellular targeting signal).</text>
        <dbReference type="EC" id="3.4.19.12"/>
    </reaction>
</comment>
<dbReference type="InterPro" id="IPR050164">
    <property type="entry name" value="Peptidase_C19"/>
</dbReference>